<sequence>NTSSKANSGSNSGNTAGSGSSAHLAGKTKAPKGRPRDNADSGSPITNTKSKSGGSAGGSGPAASSSDGSSGIRCHFCKQVGHIQ</sequence>
<feature type="non-terminal residue" evidence="2">
    <location>
        <position position="1"/>
    </location>
</feature>
<evidence type="ECO:0000256" key="1">
    <source>
        <dbReference type="SAM" id="MobiDB-lite"/>
    </source>
</evidence>
<feature type="region of interest" description="Disordered" evidence="1">
    <location>
        <begin position="1"/>
        <end position="73"/>
    </location>
</feature>
<proteinExistence type="predicted"/>
<organism evidence="2">
    <name type="scientific">Tetraselmis sp. GSL018</name>
    <dbReference type="NCBI Taxonomy" id="582737"/>
    <lineage>
        <taxon>Eukaryota</taxon>
        <taxon>Viridiplantae</taxon>
        <taxon>Chlorophyta</taxon>
        <taxon>core chlorophytes</taxon>
        <taxon>Chlorodendrophyceae</taxon>
        <taxon>Chlorodendrales</taxon>
        <taxon>Chlorodendraceae</taxon>
        <taxon>Tetraselmis</taxon>
    </lineage>
</organism>
<feature type="compositionally biased region" description="Low complexity" evidence="1">
    <location>
        <begin position="1"/>
        <end position="22"/>
    </location>
</feature>
<dbReference type="EMBL" id="GBEZ01023224">
    <property type="protein sequence ID" value="JAC63648.1"/>
    <property type="molecule type" value="Transcribed_RNA"/>
</dbReference>
<dbReference type="AlphaFoldDB" id="A0A061QVD7"/>
<name>A0A061QVD7_9CHLO</name>
<reference evidence="2" key="1">
    <citation type="submission" date="2014-05" db="EMBL/GenBank/DDBJ databases">
        <title>The transcriptome of the halophilic microalga Tetraselmis sp. GSL018 isolated from the Great Salt Lake, Utah.</title>
        <authorList>
            <person name="Jinkerson R.E."/>
            <person name="D'Adamo S."/>
            <person name="Posewitz M.C."/>
        </authorList>
    </citation>
    <scope>NUCLEOTIDE SEQUENCE</scope>
    <source>
        <strain evidence="2">GSL018</strain>
    </source>
</reference>
<gene>
    <name evidence="2" type="ORF">TSPGSL018_20113</name>
</gene>
<feature type="compositionally biased region" description="Polar residues" evidence="1">
    <location>
        <begin position="40"/>
        <end position="49"/>
    </location>
</feature>
<feature type="non-terminal residue" evidence="2">
    <location>
        <position position="84"/>
    </location>
</feature>
<feature type="compositionally biased region" description="Low complexity" evidence="1">
    <location>
        <begin position="61"/>
        <end position="71"/>
    </location>
</feature>
<protein>
    <submittedName>
        <fullName evidence="2">Uncharacterized protein</fullName>
    </submittedName>
</protein>
<evidence type="ECO:0000313" key="2">
    <source>
        <dbReference type="EMBL" id="JAC63648.1"/>
    </source>
</evidence>
<accession>A0A061QVD7</accession>